<proteinExistence type="inferred from homology"/>
<feature type="compositionally biased region" description="Polar residues" evidence="10">
    <location>
        <begin position="189"/>
        <end position="209"/>
    </location>
</feature>
<dbReference type="Proteomes" id="UP000237438">
    <property type="component" value="Unassembled WGS sequence"/>
</dbReference>
<dbReference type="InterPro" id="IPR050806">
    <property type="entry name" value="pacC/RIM101"/>
</dbReference>
<evidence type="ECO:0000256" key="10">
    <source>
        <dbReference type="SAM" id="MobiDB-lite"/>
    </source>
</evidence>
<comment type="caution">
    <text evidence="12">The sequence shown here is derived from an EMBL/GenBank/DDBJ whole genome shotgun (WGS) entry which is preliminary data.</text>
</comment>
<keyword evidence="4" id="KW-0677">Repeat</keyword>
<evidence type="ECO:0000256" key="3">
    <source>
        <dbReference type="ARBA" id="ARBA00022723"/>
    </source>
</evidence>
<dbReference type="GO" id="GO:0008270">
    <property type="term" value="F:zinc ion binding"/>
    <property type="evidence" value="ECO:0007669"/>
    <property type="project" value="UniProtKB-KW"/>
</dbReference>
<feature type="domain" description="C2H2-type" evidence="11">
    <location>
        <begin position="72"/>
        <end position="101"/>
    </location>
</feature>
<keyword evidence="3" id="KW-0479">Metal-binding</keyword>
<feature type="compositionally biased region" description="Low complexity" evidence="10">
    <location>
        <begin position="376"/>
        <end position="399"/>
    </location>
</feature>
<dbReference type="STRING" id="225359.A0A2S4PU51"/>
<name>A0A2S4PU51_9PEZI</name>
<dbReference type="Pfam" id="PF00096">
    <property type="entry name" value="zf-C2H2"/>
    <property type="match status" value="1"/>
</dbReference>
<feature type="compositionally biased region" description="Polar residues" evidence="10">
    <location>
        <begin position="361"/>
        <end position="375"/>
    </location>
</feature>
<evidence type="ECO:0000256" key="5">
    <source>
        <dbReference type="ARBA" id="ARBA00022771"/>
    </source>
</evidence>
<dbReference type="PANTHER" id="PTHR47257:SF1">
    <property type="entry name" value="PH-RESPONSE TRANSCRIPTION FACTOR PACC_RIM101"/>
    <property type="match status" value="1"/>
</dbReference>
<keyword evidence="7" id="KW-0539">Nucleus</keyword>
<dbReference type="AlphaFoldDB" id="A0A2S4PU51"/>
<evidence type="ECO:0000256" key="2">
    <source>
        <dbReference type="ARBA" id="ARBA00022491"/>
    </source>
</evidence>
<comment type="subcellular location">
    <subcellularLocation>
        <location evidence="1">Nucleus</location>
    </subcellularLocation>
</comment>
<dbReference type="SMART" id="SM00355">
    <property type="entry name" value="ZnF_C2H2"/>
    <property type="match status" value="3"/>
</dbReference>
<evidence type="ECO:0000256" key="7">
    <source>
        <dbReference type="ARBA" id="ARBA00023242"/>
    </source>
</evidence>
<evidence type="ECO:0000313" key="13">
    <source>
        <dbReference type="Proteomes" id="UP000237438"/>
    </source>
</evidence>
<dbReference type="FunFam" id="3.30.160.60:FF:001875">
    <property type="entry name" value="pH-response transcription factor pacC/RIM101"/>
    <property type="match status" value="1"/>
</dbReference>
<feature type="region of interest" description="Disordered" evidence="10">
    <location>
        <begin position="189"/>
        <end position="212"/>
    </location>
</feature>
<dbReference type="PANTHER" id="PTHR47257">
    <property type="entry name" value="PH-RESPONSE TRANSCRIPTION FACTOR PACC/RIM101"/>
    <property type="match status" value="1"/>
</dbReference>
<dbReference type="Gene3D" id="3.30.160.60">
    <property type="entry name" value="Classic Zinc Finger"/>
    <property type="match status" value="2"/>
</dbReference>
<keyword evidence="6" id="KW-0862">Zinc</keyword>
<evidence type="ECO:0000256" key="8">
    <source>
        <dbReference type="ARBA" id="ARBA00038089"/>
    </source>
</evidence>
<evidence type="ECO:0000313" key="12">
    <source>
        <dbReference type="EMBL" id="POS85534.1"/>
    </source>
</evidence>
<protein>
    <recommendedName>
        <fullName evidence="11">C2H2-type domain-containing protein</fullName>
    </recommendedName>
</protein>
<evidence type="ECO:0000256" key="9">
    <source>
        <dbReference type="PROSITE-ProRule" id="PRU00042"/>
    </source>
</evidence>
<keyword evidence="13" id="KW-1185">Reference proteome</keyword>
<feature type="non-terminal residue" evidence="12">
    <location>
        <position position="582"/>
    </location>
</feature>
<feature type="compositionally biased region" description="Polar residues" evidence="10">
    <location>
        <begin position="400"/>
        <end position="410"/>
    </location>
</feature>
<evidence type="ECO:0000256" key="4">
    <source>
        <dbReference type="ARBA" id="ARBA00022737"/>
    </source>
</evidence>
<keyword evidence="5 9" id="KW-0863">Zinc-finger</keyword>
<keyword evidence="2" id="KW-0678">Repressor</keyword>
<evidence type="ECO:0000256" key="6">
    <source>
        <dbReference type="ARBA" id="ARBA00022833"/>
    </source>
</evidence>
<dbReference type="InterPro" id="IPR036236">
    <property type="entry name" value="Znf_C2H2_sf"/>
</dbReference>
<feature type="region of interest" description="Disordered" evidence="10">
    <location>
        <begin position="361"/>
        <end position="410"/>
    </location>
</feature>
<sequence>MSAPGPKDLQENNATTNSSNSRHPVTAVADDVDKSLVCQWEKCSERCVSAEALFNHICEKHVGRKSTNNLNLTCGWASCRTTTVKRDHITSHIRVHVPLKPHGCDFCGKAFKRPQDLKKHVKTHADDSVVLRSSEVNQNGITKVIDALNFRGTPSTYFKQNLTIPGNHGQYPNTHNSVHGSYYTHQQNPYGSVYYPSTNGNDNGHNSSYDNRKRSCETLNQFFGDAKRRQIDPNSYSQVGQRLLALHGLPIHSHGLSEYMSNEPSLVSVDNQNGGNQVSVSTHQYALPLPNLRTKTDLMNVDQFLEQMQSTVYESSNAAAAAGVHQPGAHYTHTGVNFRLSHSPPQTNTHNLNHLNGNISSHSTNMIPDHQQSVRPNASNNTPNLTPSSSNMSYTSSHSPVSQNGLSPTLRNSTINSVAYPSLPAVSMGYQSHSSNTLPTSSLGPIFDSDVRRRYSGGMLQRSSNPLRRNEDLVSMDESSIEPSSVKVNSVQSVNQNIDPALSEVNSPAEPIDNSESARDKAEETWIENIRVIEALRHLVNERLRRKEYESDDENVSMTGVCSKQAKEEEKLSRITYPVLRT</sequence>
<evidence type="ECO:0000259" key="11">
    <source>
        <dbReference type="PROSITE" id="PS50157"/>
    </source>
</evidence>
<dbReference type="SUPFAM" id="SSF57667">
    <property type="entry name" value="beta-beta-alpha zinc fingers"/>
    <property type="match status" value="1"/>
</dbReference>
<organism evidence="12 13">
    <name type="scientific">Erysiphe pulchra</name>
    <dbReference type="NCBI Taxonomy" id="225359"/>
    <lineage>
        <taxon>Eukaryota</taxon>
        <taxon>Fungi</taxon>
        <taxon>Dikarya</taxon>
        <taxon>Ascomycota</taxon>
        <taxon>Pezizomycotina</taxon>
        <taxon>Leotiomycetes</taxon>
        <taxon>Erysiphales</taxon>
        <taxon>Erysiphaceae</taxon>
        <taxon>Erysiphe</taxon>
    </lineage>
</organism>
<dbReference type="PROSITE" id="PS00028">
    <property type="entry name" value="ZINC_FINGER_C2H2_1"/>
    <property type="match status" value="2"/>
</dbReference>
<reference evidence="12 13" key="1">
    <citation type="submission" date="2017-10" db="EMBL/GenBank/DDBJ databases">
        <title>Development of genomic resources for the powdery mildew, Erysiphe pulchra.</title>
        <authorList>
            <person name="Wadl P.A."/>
            <person name="Mack B.M."/>
            <person name="Moore G."/>
            <person name="Beltz S.B."/>
        </authorList>
    </citation>
    <scope>NUCLEOTIDE SEQUENCE [LARGE SCALE GENOMIC DNA]</scope>
    <source>
        <strain evidence="12">Cflorida</strain>
    </source>
</reference>
<feature type="region of interest" description="Disordered" evidence="10">
    <location>
        <begin position="1"/>
        <end position="26"/>
    </location>
</feature>
<dbReference type="EMBL" id="PEDP01000572">
    <property type="protein sequence ID" value="POS85534.1"/>
    <property type="molecule type" value="Genomic_DNA"/>
</dbReference>
<accession>A0A2S4PU51</accession>
<gene>
    <name evidence="12" type="ORF">EPUL_002623</name>
</gene>
<feature type="compositionally biased region" description="Polar residues" evidence="10">
    <location>
        <begin position="11"/>
        <end position="23"/>
    </location>
</feature>
<dbReference type="GO" id="GO:0005634">
    <property type="term" value="C:nucleus"/>
    <property type="evidence" value="ECO:0007669"/>
    <property type="project" value="UniProtKB-SubCell"/>
</dbReference>
<dbReference type="InterPro" id="IPR013087">
    <property type="entry name" value="Znf_C2H2_type"/>
</dbReference>
<feature type="domain" description="C2H2-type" evidence="11">
    <location>
        <begin position="102"/>
        <end position="129"/>
    </location>
</feature>
<dbReference type="GO" id="GO:0045944">
    <property type="term" value="P:positive regulation of transcription by RNA polymerase II"/>
    <property type="evidence" value="ECO:0007669"/>
    <property type="project" value="TreeGrafter"/>
</dbReference>
<comment type="similarity">
    <text evidence="8">Belongs to the pacC/RIM101 family.</text>
</comment>
<dbReference type="PROSITE" id="PS50157">
    <property type="entry name" value="ZINC_FINGER_C2H2_2"/>
    <property type="match status" value="2"/>
</dbReference>
<evidence type="ECO:0000256" key="1">
    <source>
        <dbReference type="ARBA" id="ARBA00004123"/>
    </source>
</evidence>
<dbReference type="OrthoDB" id="6155966at2759"/>
<dbReference type="FunFam" id="3.30.160.60:FF:000458">
    <property type="entry name" value="pH-response transcription factor pacC/RIM101"/>
    <property type="match status" value="1"/>
</dbReference>